<feature type="transmembrane region" description="Helical" evidence="1">
    <location>
        <begin position="196"/>
        <end position="215"/>
    </location>
</feature>
<keyword evidence="1" id="KW-0472">Membrane</keyword>
<keyword evidence="1" id="KW-0812">Transmembrane</keyword>
<name>W9GZS6_9PROT</name>
<feature type="transmembrane region" description="Helical" evidence="1">
    <location>
        <begin position="101"/>
        <end position="118"/>
    </location>
</feature>
<feature type="transmembrane region" description="Helical" evidence="1">
    <location>
        <begin position="45"/>
        <end position="69"/>
    </location>
</feature>
<dbReference type="STRING" id="1385369.N825_22015"/>
<feature type="transmembrane region" description="Helical" evidence="1">
    <location>
        <begin position="326"/>
        <end position="350"/>
    </location>
</feature>
<gene>
    <name evidence="2" type="ORF">N825_22015</name>
</gene>
<dbReference type="AlphaFoldDB" id="W9GZS6"/>
<evidence type="ECO:0008006" key="4">
    <source>
        <dbReference type="Google" id="ProtNLM"/>
    </source>
</evidence>
<proteinExistence type="predicted"/>
<comment type="caution">
    <text evidence="2">The sequence shown here is derived from an EMBL/GenBank/DDBJ whole genome shotgun (WGS) entry which is preliminary data.</text>
</comment>
<evidence type="ECO:0000313" key="2">
    <source>
        <dbReference type="EMBL" id="EWY36988.1"/>
    </source>
</evidence>
<feature type="transmembrane region" description="Helical" evidence="1">
    <location>
        <begin position="362"/>
        <end position="380"/>
    </location>
</feature>
<feature type="transmembrane region" description="Helical" evidence="1">
    <location>
        <begin position="386"/>
        <end position="405"/>
    </location>
</feature>
<dbReference type="EMBL" id="AVFL01000032">
    <property type="protein sequence ID" value="EWY36988.1"/>
    <property type="molecule type" value="Genomic_DNA"/>
</dbReference>
<keyword evidence="1" id="KW-1133">Transmembrane helix</keyword>
<keyword evidence="3" id="KW-1185">Reference proteome</keyword>
<dbReference type="Proteomes" id="UP000019486">
    <property type="component" value="Unassembled WGS sequence"/>
</dbReference>
<protein>
    <recommendedName>
        <fullName evidence="4">Glycosyltransferase RgtA/B/C/D-like domain-containing protein</fullName>
    </recommendedName>
</protein>
<feature type="transmembrane region" description="Helical" evidence="1">
    <location>
        <begin position="76"/>
        <end position="95"/>
    </location>
</feature>
<accession>W9GZS6</accession>
<evidence type="ECO:0000256" key="1">
    <source>
        <dbReference type="SAM" id="Phobius"/>
    </source>
</evidence>
<feature type="transmembrane region" description="Helical" evidence="1">
    <location>
        <begin position="153"/>
        <end position="184"/>
    </location>
</feature>
<evidence type="ECO:0000313" key="3">
    <source>
        <dbReference type="Proteomes" id="UP000019486"/>
    </source>
</evidence>
<organism evidence="2 3">
    <name type="scientific">Skermanella stibiiresistens SB22</name>
    <dbReference type="NCBI Taxonomy" id="1385369"/>
    <lineage>
        <taxon>Bacteria</taxon>
        <taxon>Pseudomonadati</taxon>
        <taxon>Pseudomonadota</taxon>
        <taxon>Alphaproteobacteria</taxon>
        <taxon>Rhodospirillales</taxon>
        <taxon>Azospirillaceae</taxon>
        <taxon>Skermanella</taxon>
    </lineage>
</organism>
<feature type="transmembrane region" description="Helical" evidence="1">
    <location>
        <begin position="130"/>
        <end position="147"/>
    </location>
</feature>
<reference evidence="2 3" key="1">
    <citation type="submission" date="2013-08" db="EMBL/GenBank/DDBJ databases">
        <title>The genome sequence of Skermanella stibiiresistens.</title>
        <authorList>
            <person name="Zhu W."/>
            <person name="Wang G."/>
        </authorList>
    </citation>
    <scope>NUCLEOTIDE SEQUENCE [LARGE SCALE GENOMIC DNA]</scope>
    <source>
        <strain evidence="2 3">SB22</strain>
    </source>
</reference>
<sequence>MTGRPIWAAVVFALFLVPVWGFTATSSVTWMRMLDLETIRTTADVWNYLINLRTGIPPVLSTLELLWWVAFRDLTLFSDVLYPISIAAAFTLAVLIQRGMASRVAVLVAGLFLARVGVEVHAGNPANYDPIFALLTLGYLLLVRRWLDRRRALALAGAGLCLALLELTRPFMIFLLPVFVAVEVHRIAVTSLSRRGAALAAFLLPVVVLSGGWHLHVWLAHDHQITWTNVSGFNLQRAWEDFDPEIAAVRHLDQLPRVREGENEQWADLNTAEIHRESEDLKALILAKILDDPARAARHVLNRLATFASAPTRMYGSDPQGARITFYRGAVTGLVITLVGYVVVAGALLVRRRHWPWMDWRWWLACSTLLVTLLVSLGEQGEEGRFLFSILPMMLAVGGFVVGASSSTGSWRILMGRLGICHS</sequence>